<organism evidence="1 2">
    <name type="scientific">Anoxybacillus tengchongensis</name>
    <dbReference type="NCBI Taxonomy" id="576944"/>
    <lineage>
        <taxon>Bacteria</taxon>
        <taxon>Bacillati</taxon>
        <taxon>Bacillota</taxon>
        <taxon>Bacilli</taxon>
        <taxon>Bacillales</taxon>
        <taxon>Anoxybacillaceae</taxon>
        <taxon>Anoxybacillus</taxon>
    </lineage>
</organism>
<protein>
    <submittedName>
        <fullName evidence="1">Uncharacterized protein</fullName>
    </submittedName>
</protein>
<comment type="caution">
    <text evidence="1">The sequence shown here is derived from an EMBL/GenBank/DDBJ whole genome shotgun (WGS) entry which is preliminary data.</text>
</comment>
<sequence length="336" mass="40429">MVTLSAKPCEFREREKGWKLSEFLCTMQTKERMFVEVFVLYNTPWRDKEWFTKQFIYIGKSIHELSIELGMDWSSLERWRQIHGLPKHSEKEKIIEEYGLDVFENIVRRKKKRYSLSNRMKSEIMYKGKSYEDIYGLERAQEIKNKISASNKNVKRSDEFKENLSKKQRGKNNSNWKGGFYSPHVYEHIDRLSVKEYVLDTWNRYIVIEKDYTCECCGVRSITCNGHHLLSFTKIFHAICFYLDQRNCLDTMSVISEMHKFHKENFREIYQCLCSPCHRNIHRQDNYYARMEQENRLIYLLEPYFSNPEPSLKEERAMYAALFFKEGAETIEITLS</sequence>
<dbReference type="AlphaFoldDB" id="A0A7X0DAP8"/>
<dbReference type="RefSeq" id="WP_183250341.1">
    <property type="nucleotide sequence ID" value="NZ_JACHES010000018.1"/>
</dbReference>
<reference evidence="1 2" key="1">
    <citation type="submission" date="2020-08" db="EMBL/GenBank/DDBJ databases">
        <title>Genomic Encyclopedia of Type Strains, Phase IV (KMG-IV): sequencing the most valuable type-strain genomes for metagenomic binning, comparative biology and taxonomic classification.</title>
        <authorList>
            <person name="Goeker M."/>
        </authorList>
    </citation>
    <scope>NUCLEOTIDE SEQUENCE [LARGE SCALE GENOMIC DNA]</scope>
    <source>
        <strain evidence="1 2">DSM 23211</strain>
    </source>
</reference>
<dbReference type="EMBL" id="JACHES010000018">
    <property type="protein sequence ID" value="MBB6177948.1"/>
    <property type="molecule type" value="Genomic_DNA"/>
</dbReference>
<proteinExistence type="predicted"/>
<dbReference type="Proteomes" id="UP000523528">
    <property type="component" value="Unassembled WGS sequence"/>
</dbReference>
<evidence type="ECO:0000313" key="2">
    <source>
        <dbReference type="Proteomes" id="UP000523528"/>
    </source>
</evidence>
<gene>
    <name evidence="1" type="ORF">HNQ82_002823</name>
</gene>
<keyword evidence="2" id="KW-1185">Reference proteome</keyword>
<name>A0A7X0DAP8_9BACL</name>
<accession>A0A7X0DAP8</accession>
<evidence type="ECO:0000313" key="1">
    <source>
        <dbReference type="EMBL" id="MBB6177948.1"/>
    </source>
</evidence>